<dbReference type="PROSITE" id="PS01246">
    <property type="entry name" value="UPF0003"/>
    <property type="match status" value="1"/>
</dbReference>
<dbReference type="Pfam" id="PF00924">
    <property type="entry name" value="MS_channel_2nd"/>
    <property type="match status" value="1"/>
</dbReference>
<dbReference type="GO" id="GO:0005886">
    <property type="term" value="C:plasma membrane"/>
    <property type="evidence" value="ECO:0007669"/>
    <property type="project" value="UniProtKB-SubCell"/>
</dbReference>
<dbReference type="InterPro" id="IPR006686">
    <property type="entry name" value="MscS_channel_CS"/>
</dbReference>
<dbReference type="SUPFAM" id="SSF50182">
    <property type="entry name" value="Sm-like ribonucleoproteins"/>
    <property type="match status" value="1"/>
</dbReference>
<dbReference type="InterPro" id="IPR011066">
    <property type="entry name" value="MscS_channel_C_sf"/>
</dbReference>
<keyword evidence="12" id="KW-1185">Reference proteome</keyword>
<dbReference type="InterPro" id="IPR045275">
    <property type="entry name" value="MscS_archaea/bacteria_type"/>
</dbReference>
<evidence type="ECO:0000313" key="11">
    <source>
        <dbReference type="EMBL" id="MBB1487861.1"/>
    </source>
</evidence>
<dbReference type="Gene3D" id="1.10.287.1260">
    <property type="match status" value="1"/>
</dbReference>
<name>A0A839ISD6_9GAMM</name>
<dbReference type="AlphaFoldDB" id="A0A839ISD6"/>
<evidence type="ECO:0000259" key="10">
    <source>
        <dbReference type="Pfam" id="PF21088"/>
    </source>
</evidence>
<gene>
    <name evidence="11" type="ORF">H4O21_14745</name>
</gene>
<keyword evidence="7" id="KW-0997">Cell inner membrane</keyword>
<feature type="domain" description="Mechanosensitive ion channel MscS C-terminal" evidence="9">
    <location>
        <begin position="178"/>
        <end position="259"/>
    </location>
</feature>
<dbReference type="EMBL" id="JACJFM010000020">
    <property type="protein sequence ID" value="MBB1487861.1"/>
    <property type="molecule type" value="Genomic_DNA"/>
</dbReference>
<dbReference type="Pfam" id="PF21088">
    <property type="entry name" value="MS_channel_1st"/>
    <property type="match status" value="1"/>
</dbReference>
<evidence type="ECO:0000259" key="9">
    <source>
        <dbReference type="Pfam" id="PF21082"/>
    </source>
</evidence>
<dbReference type="InterPro" id="IPR011014">
    <property type="entry name" value="MscS_channel_TM-2"/>
</dbReference>
<reference evidence="11 12" key="1">
    <citation type="submission" date="2020-08" db="EMBL/GenBank/DDBJ databases">
        <title>Oceanospirillum sp. nov. isolated from marine sediment.</title>
        <authorList>
            <person name="Ji X."/>
        </authorList>
    </citation>
    <scope>NUCLEOTIDE SEQUENCE [LARGE SCALE GENOMIC DNA]</scope>
    <source>
        <strain evidence="11 12">D5</strain>
    </source>
</reference>
<keyword evidence="7" id="KW-0406">Ion transport</keyword>
<keyword evidence="6 7" id="KW-0472">Membrane</keyword>
<feature type="transmembrane region" description="Helical" evidence="7">
    <location>
        <begin position="56"/>
        <end position="78"/>
    </location>
</feature>
<keyword evidence="5 7" id="KW-1133">Transmembrane helix</keyword>
<evidence type="ECO:0000256" key="1">
    <source>
        <dbReference type="ARBA" id="ARBA00004651"/>
    </source>
</evidence>
<keyword evidence="3" id="KW-1003">Cell membrane</keyword>
<dbReference type="InterPro" id="IPR023408">
    <property type="entry name" value="MscS_beta-dom_sf"/>
</dbReference>
<comment type="similarity">
    <text evidence="2 7">Belongs to the MscS (TC 1.A.23) family.</text>
</comment>
<evidence type="ECO:0000256" key="5">
    <source>
        <dbReference type="ARBA" id="ARBA00022989"/>
    </source>
</evidence>
<comment type="caution">
    <text evidence="7">Lacks conserved residue(s) required for the propagation of feature annotation.</text>
</comment>
<dbReference type="Gene3D" id="2.30.30.60">
    <property type="match status" value="1"/>
</dbReference>
<sequence>MDISNILQNEWFALALQWLNNLWPALLLLLIGLWVVKRVVNVLESLLKRKHMDEAATHFVGQIVKTVLTVLLLITALGQLGVDTTSLLAVLGAAGLAIGLALKGSLENLAAGILLVSQRPFKKGDFIEGSGVSGSVEKITMLNTRLKTPDNKLVVIPNSSLINDNLTNFSANATRRLDLTVGISYGDDLLKAKNVLKQLVAEESRGLKEPEGLVAVSALADSSVNFTVRIWVKSEDYWPTYFDMTEKVKLKLDEEGISIPFPQRDVHLYQHGSD</sequence>
<dbReference type="SUPFAM" id="SSF82861">
    <property type="entry name" value="Mechanosensitive channel protein MscS (YggB), transmembrane region"/>
    <property type="match status" value="1"/>
</dbReference>
<evidence type="ECO:0000256" key="7">
    <source>
        <dbReference type="RuleBase" id="RU369025"/>
    </source>
</evidence>
<comment type="function">
    <text evidence="7">Mechanosensitive channel that participates in the regulation of osmotic pressure changes within the cell, opening in response to stretch forces in the membrane lipid bilayer, without the need for other proteins. Contributes to normal resistance to hypoosmotic shock. Forms an ion channel of 1.0 nanosiemens conductance with a slight preference for anions.</text>
</comment>
<dbReference type="InterPro" id="IPR010920">
    <property type="entry name" value="LSM_dom_sf"/>
</dbReference>
<evidence type="ECO:0000256" key="6">
    <source>
        <dbReference type="ARBA" id="ARBA00023136"/>
    </source>
</evidence>
<dbReference type="Proteomes" id="UP000565262">
    <property type="component" value="Unassembled WGS sequence"/>
</dbReference>
<feature type="domain" description="Mechanosensitive ion channel transmembrane helices 2/3" evidence="10">
    <location>
        <begin position="63"/>
        <end position="103"/>
    </location>
</feature>
<dbReference type="Gene3D" id="3.30.70.100">
    <property type="match status" value="1"/>
</dbReference>
<organism evidence="11 12">
    <name type="scientific">Oceanospirillum sediminis</name>
    <dbReference type="NCBI Taxonomy" id="2760088"/>
    <lineage>
        <taxon>Bacteria</taxon>
        <taxon>Pseudomonadati</taxon>
        <taxon>Pseudomonadota</taxon>
        <taxon>Gammaproteobacteria</taxon>
        <taxon>Oceanospirillales</taxon>
        <taxon>Oceanospirillaceae</taxon>
        <taxon>Oceanospirillum</taxon>
    </lineage>
</organism>
<dbReference type="InterPro" id="IPR049142">
    <property type="entry name" value="MS_channel_1st"/>
</dbReference>
<evidence type="ECO:0000313" key="12">
    <source>
        <dbReference type="Proteomes" id="UP000565262"/>
    </source>
</evidence>
<proteinExistence type="inferred from homology"/>
<evidence type="ECO:0000256" key="2">
    <source>
        <dbReference type="ARBA" id="ARBA00008017"/>
    </source>
</evidence>
<evidence type="ECO:0000259" key="8">
    <source>
        <dbReference type="Pfam" id="PF00924"/>
    </source>
</evidence>
<dbReference type="PANTHER" id="PTHR30221">
    <property type="entry name" value="SMALL-CONDUCTANCE MECHANOSENSITIVE CHANNEL"/>
    <property type="match status" value="1"/>
</dbReference>
<evidence type="ECO:0000256" key="3">
    <source>
        <dbReference type="ARBA" id="ARBA00022475"/>
    </source>
</evidence>
<comment type="caution">
    <text evidence="11">The sequence shown here is derived from an EMBL/GenBank/DDBJ whole genome shotgun (WGS) entry which is preliminary data.</text>
</comment>
<dbReference type="GO" id="GO:0008381">
    <property type="term" value="F:mechanosensitive monoatomic ion channel activity"/>
    <property type="evidence" value="ECO:0007669"/>
    <property type="project" value="InterPro"/>
</dbReference>
<accession>A0A839ISD6</accession>
<dbReference type="RefSeq" id="WP_182809639.1">
    <property type="nucleotide sequence ID" value="NZ_JACJFM010000020.1"/>
</dbReference>
<dbReference type="PANTHER" id="PTHR30221:SF1">
    <property type="entry name" value="SMALL-CONDUCTANCE MECHANOSENSITIVE CHANNEL"/>
    <property type="match status" value="1"/>
</dbReference>
<evidence type="ECO:0000256" key="4">
    <source>
        <dbReference type="ARBA" id="ARBA00022692"/>
    </source>
</evidence>
<feature type="transmembrane region" description="Helical" evidence="7">
    <location>
        <begin position="12"/>
        <end position="36"/>
    </location>
</feature>
<comment type="subcellular location">
    <subcellularLocation>
        <location evidence="7">Cell inner membrane</location>
        <topology evidence="7">Multi-pass membrane protein</topology>
    </subcellularLocation>
    <subcellularLocation>
        <location evidence="1">Cell membrane</location>
        <topology evidence="1">Multi-pass membrane protein</topology>
    </subcellularLocation>
</comment>
<protein>
    <recommendedName>
        <fullName evidence="7">Small-conductance mechanosensitive channel</fullName>
    </recommendedName>
</protein>
<keyword evidence="7" id="KW-0407">Ion channel</keyword>
<keyword evidence="4 7" id="KW-0812">Transmembrane</keyword>
<dbReference type="InterPro" id="IPR049278">
    <property type="entry name" value="MS_channel_C"/>
</dbReference>
<dbReference type="Pfam" id="PF21082">
    <property type="entry name" value="MS_channel_3rd"/>
    <property type="match status" value="1"/>
</dbReference>
<keyword evidence="7" id="KW-0813">Transport</keyword>
<feature type="domain" description="Mechanosensitive ion channel MscS" evidence="8">
    <location>
        <begin position="105"/>
        <end position="170"/>
    </location>
</feature>
<comment type="subunit">
    <text evidence="7">Homoheptamer.</text>
</comment>
<dbReference type="InterPro" id="IPR006685">
    <property type="entry name" value="MscS_channel_2nd"/>
</dbReference>
<dbReference type="SUPFAM" id="SSF82689">
    <property type="entry name" value="Mechanosensitive channel protein MscS (YggB), C-terminal domain"/>
    <property type="match status" value="1"/>
</dbReference>